<dbReference type="InterPro" id="IPR032675">
    <property type="entry name" value="LRR_dom_sf"/>
</dbReference>
<protein>
    <submittedName>
        <fullName evidence="5">Uncharacterized protein</fullName>
    </submittedName>
</protein>
<dbReference type="GO" id="GO:0048471">
    <property type="term" value="C:perinuclear region of cytoplasm"/>
    <property type="evidence" value="ECO:0007669"/>
    <property type="project" value="TreeGrafter"/>
</dbReference>
<dbReference type="Proteomes" id="UP000433483">
    <property type="component" value="Unassembled WGS sequence"/>
</dbReference>
<dbReference type="EMBL" id="QXGE01000482">
    <property type="protein sequence ID" value="KAE9311202.1"/>
    <property type="molecule type" value="Genomic_DNA"/>
</dbReference>
<keyword evidence="2" id="KW-0433">Leucine-rich repeat</keyword>
<dbReference type="SUPFAM" id="SSF52047">
    <property type="entry name" value="RNI-like"/>
    <property type="match status" value="1"/>
</dbReference>
<evidence type="ECO:0000256" key="2">
    <source>
        <dbReference type="ARBA" id="ARBA00022614"/>
    </source>
</evidence>
<keyword evidence="3" id="KW-0677">Repeat</keyword>
<dbReference type="GO" id="GO:0031267">
    <property type="term" value="F:small GTPase binding"/>
    <property type="evidence" value="ECO:0007669"/>
    <property type="project" value="TreeGrafter"/>
</dbReference>
<evidence type="ECO:0000313" key="10">
    <source>
        <dbReference type="Proteomes" id="UP000429523"/>
    </source>
</evidence>
<dbReference type="OrthoDB" id="120976at2759"/>
<evidence type="ECO:0000313" key="5">
    <source>
        <dbReference type="EMBL" id="KAE8939063.1"/>
    </source>
</evidence>
<dbReference type="GO" id="GO:0006913">
    <property type="term" value="P:nucleocytoplasmic transport"/>
    <property type="evidence" value="ECO:0007669"/>
    <property type="project" value="TreeGrafter"/>
</dbReference>
<dbReference type="EMBL" id="QXGA01000437">
    <property type="protein sequence ID" value="KAE9145942.1"/>
    <property type="molecule type" value="Genomic_DNA"/>
</dbReference>
<dbReference type="Proteomes" id="UP000440732">
    <property type="component" value="Unassembled WGS sequence"/>
</dbReference>
<evidence type="ECO:0000256" key="3">
    <source>
        <dbReference type="ARBA" id="ARBA00022737"/>
    </source>
</evidence>
<evidence type="ECO:0000313" key="7">
    <source>
        <dbReference type="EMBL" id="KAE9214410.1"/>
    </source>
</evidence>
<sequence>MRFSDENGALLGAALAINTVLQKLDLHGNLLSDGAAVAIANDGLAHNNTLRYLNLAENTVGSVGGKALFKCLGTSNRSLQTLILQNNHLMSDVMPPLVEAWQMNAVIESVELAGNLINDQYLVEFQTAAAERREVTPAKGNQELRLLLARKRFGVRDIRSPTSRRGMGIFSTPLASSGKNGGPKTKKKSTPLSPKKWLSANTPKVISPIAFPTSMNRQANEVYAATKFSAENVYAPARPRKLLKGSSPARLLSPSKLPALSTLPGKRRVAW</sequence>
<keyword evidence="11" id="KW-1185">Reference proteome</keyword>
<evidence type="ECO:0000313" key="13">
    <source>
        <dbReference type="Proteomes" id="UP000440367"/>
    </source>
</evidence>
<evidence type="ECO:0000313" key="12">
    <source>
        <dbReference type="Proteomes" id="UP000437068"/>
    </source>
</evidence>
<dbReference type="GO" id="GO:0005829">
    <property type="term" value="C:cytosol"/>
    <property type="evidence" value="ECO:0007669"/>
    <property type="project" value="TreeGrafter"/>
</dbReference>
<reference evidence="10 11" key="1">
    <citation type="submission" date="2018-08" db="EMBL/GenBank/DDBJ databases">
        <title>Genomic investigation of the strawberry pathogen Phytophthora fragariae indicates pathogenicity is determined by transcriptional variation in three key races.</title>
        <authorList>
            <person name="Adams T.M."/>
            <person name="Armitage A.D."/>
            <person name="Sobczyk M.K."/>
            <person name="Bates H.J."/>
            <person name="Dunwell J.M."/>
            <person name="Nellist C.F."/>
            <person name="Harrison R.J."/>
        </authorList>
    </citation>
    <scope>NUCLEOTIDE SEQUENCE [LARGE SCALE GENOMIC DNA]</scope>
    <source>
        <strain evidence="9 12">A4</strain>
        <strain evidence="8 13">BC-1</strain>
        <strain evidence="7 11">NOV-27</strain>
        <strain evidence="6 14">NOV-5</strain>
        <strain evidence="5 10">NOV-9</strain>
    </source>
</reference>
<evidence type="ECO:0000313" key="9">
    <source>
        <dbReference type="EMBL" id="KAE9311202.1"/>
    </source>
</evidence>
<dbReference type="EMBL" id="QXGF01000516">
    <property type="protein sequence ID" value="KAE8939063.1"/>
    <property type="molecule type" value="Genomic_DNA"/>
</dbReference>
<proteinExistence type="predicted"/>
<evidence type="ECO:0000313" key="14">
    <source>
        <dbReference type="Proteomes" id="UP000440732"/>
    </source>
</evidence>
<gene>
    <name evidence="9" type="ORF">PF001_g9830</name>
    <name evidence="8" type="ORF">PF002_g10860</name>
    <name evidence="7" type="ORF">PF005_g9836</name>
    <name evidence="6" type="ORF">PF006_g9245</name>
    <name evidence="5" type="ORF">PF009_g11099</name>
</gene>
<comment type="caution">
    <text evidence="5">The sequence shown here is derived from an EMBL/GenBank/DDBJ whole genome shotgun (WGS) entry which is preliminary data.</text>
</comment>
<evidence type="ECO:0000256" key="4">
    <source>
        <dbReference type="SAM" id="MobiDB-lite"/>
    </source>
</evidence>
<dbReference type="Gene3D" id="3.80.10.10">
    <property type="entry name" value="Ribonuclease Inhibitor"/>
    <property type="match status" value="1"/>
</dbReference>
<dbReference type="GO" id="GO:0005096">
    <property type="term" value="F:GTPase activator activity"/>
    <property type="evidence" value="ECO:0007669"/>
    <property type="project" value="UniProtKB-KW"/>
</dbReference>
<dbReference type="PANTHER" id="PTHR24113:SF12">
    <property type="entry name" value="RAN GTPASE-ACTIVATING PROTEIN 1"/>
    <property type="match status" value="1"/>
</dbReference>
<dbReference type="Proteomes" id="UP000440367">
    <property type="component" value="Unassembled WGS sequence"/>
</dbReference>
<dbReference type="EMBL" id="QXGD01000484">
    <property type="protein sequence ID" value="KAE9237724.1"/>
    <property type="molecule type" value="Genomic_DNA"/>
</dbReference>
<name>A0A6A3F1P2_9STRA</name>
<evidence type="ECO:0000313" key="11">
    <source>
        <dbReference type="Proteomes" id="UP000433483"/>
    </source>
</evidence>
<evidence type="ECO:0000313" key="6">
    <source>
        <dbReference type="EMBL" id="KAE9145942.1"/>
    </source>
</evidence>
<keyword evidence="1" id="KW-0343">GTPase activation</keyword>
<dbReference type="Proteomes" id="UP000437068">
    <property type="component" value="Unassembled WGS sequence"/>
</dbReference>
<evidence type="ECO:0000256" key="1">
    <source>
        <dbReference type="ARBA" id="ARBA00022468"/>
    </source>
</evidence>
<accession>A0A6A3F1P2</accession>
<dbReference type="SMART" id="SM00368">
    <property type="entry name" value="LRR_RI"/>
    <property type="match status" value="3"/>
</dbReference>
<dbReference type="PANTHER" id="PTHR24113">
    <property type="entry name" value="RAN GTPASE-ACTIVATING PROTEIN 1"/>
    <property type="match status" value="1"/>
</dbReference>
<dbReference type="Proteomes" id="UP000429523">
    <property type="component" value="Unassembled WGS sequence"/>
</dbReference>
<dbReference type="EMBL" id="QXGB01000451">
    <property type="protein sequence ID" value="KAE9214410.1"/>
    <property type="molecule type" value="Genomic_DNA"/>
</dbReference>
<dbReference type="InterPro" id="IPR027038">
    <property type="entry name" value="RanGap"/>
</dbReference>
<dbReference type="GO" id="GO:0005634">
    <property type="term" value="C:nucleus"/>
    <property type="evidence" value="ECO:0007669"/>
    <property type="project" value="TreeGrafter"/>
</dbReference>
<dbReference type="Pfam" id="PF13516">
    <property type="entry name" value="LRR_6"/>
    <property type="match status" value="1"/>
</dbReference>
<dbReference type="InterPro" id="IPR001611">
    <property type="entry name" value="Leu-rich_rpt"/>
</dbReference>
<organism evidence="5 10">
    <name type="scientific">Phytophthora fragariae</name>
    <dbReference type="NCBI Taxonomy" id="53985"/>
    <lineage>
        <taxon>Eukaryota</taxon>
        <taxon>Sar</taxon>
        <taxon>Stramenopiles</taxon>
        <taxon>Oomycota</taxon>
        <taxon>Peronosporomycetes</taxon>
        <taxon>Peronosporales</taxon>
        <taxon>Peronosporaceae</taxon>
        <taxon>Phytophthora</taxon>
    </lineage>
</organism>
<feature type="region of interest" description="Disordered" evidence="4">
    <location>
        <begin position="166"/>
        <end position="197"/>
    </location>
</feature>
<evidence type="ECO:0000313" key="8">
    <source>
        <dbReference type="EMBL" id="KAE9237724.1"/>
    </source>
</evidence>
<dbReference type="AlphaFoldDB" id="A0A6A3F1P2"/>